<name>A0A1X2HVL5_SYNRA</name>
<dbReference type="OrthoDB" id="10251727at2759"/>
<dbReference type="InterPro" id="IPR028364">
    <property type="entry name" value="Ribosomal_uL1/biogenesis"/>
</dbReference>
<proteinExistence type="predicted"/>
<dbReference type="EMBL" id="MCGN01000001">
    <property type="protein sequence ID" value="ORZ03138.1"/>
    <property type="molecule type" value="Genomic_DNA"/>
</dbReference>
<dbReference type="FunCoup" id="A0A1X2HVL5">
    <property type="interactions" value="672"/>
</dbReference>
<dbReference type="InterPro" id="IPR023674">
    <property type="entry name" value="Ribosomal_uL1-like"/>
</dbReference>
<evidence type="ECO:0000313" key="2">
    <source>
        <dbReference type="EMBL" id="ORZ03138.1"/>
    </source>
</evidence>
<dbReference type="AlphaFoldDB" id="A0A1X2HVL5"/>
<feature type="region of interest" description="Disordered" evidence="1">
    <location>
        <begin position="218"/>
        <end position="249"/>
    </location>
</feature>
<evidence type="ECO:0000313" key="3">
    <source>
        <dbReference type="Proteomes" id="UP000242180"/>
    </source>
</evidence>
<dbReference type="InParanoid" id="A0A1X2HVL5"/>
<keyword evidence="2" id="KW-0687">Ribonucleoprotein</keyword>
<keyword evidence="2" id="KW-0689">Ribosomal protein</keyword>
<organism evidence="2 3">
    <name type="scientific">Syncephalastrum racemosum</name>
    <name type="common">Filamentous fungus</name>
    <dbReference type="NCBI Taxonomy" id="13706"/>
    <lineage>
        <taxon>Eukaryota</taxon>
        <taxon>Fungi</taxon>
        <taxon>Fungi incertae sedis</taxon>
        <taxon>Mucoromycota</taxon>
        <taxon>Mucoromycotina</taxon>
        <taxon>Mucoromycetes</taxon>
        <taxon>Mucorales</taxon>
        <taxon>Syncephalastraceae</taxon>
        <taxon>Syncephalastrum</taxon>
    </lineage>
</organism>
<dbReference type="Pfam" id="PF00687">
    <property type="entry name" value="Ribosomal_L1"/>
    <property type="match status" value="1"/>
</dbReference>
<keyword evidence="3" id="KW-1185">Reference proteome</keyword>
<dbReference type="SUPFAM" id="SSF56808">
    <property type="entry name" value="Ribosomal protein L1"/>
    <property type="match status" value="1"/>
</dbReference>
<protein>
    <submittedName>
        <fullName evidence="2">Ribosomal protein L1p/L10e family-domain-containing protein</fullName>
    </submittedName>
</protein>
<gene>
    <name evidence="2" type="ORF">BCR43DRAFT_482813</name>
</gene>
<comment type="caution">
    <text evidence="2">The sequence shown here is derived from an EMBL/GenBank/DDBJ whole genome shotgun (WGS) entry which is preliminary data.</text>
</comment>
<reference evidence="2 3" key="1">
    <citation type="submission" date="2016-07" db="EMBL/GenBank/DDBJ databases">
        <title>Pervasive Adenine N6-methylation of Active Genes in Fungi.</title>
        <authorList>
            <consortium name="DOE Joint Genome Institute"/>
            <person name="Mondo S.J."/>
            <person name="Dannebaum R.O."/>
            <person name="Kuo R.C."/>
            <person name="Labutti K."/>
            <person name="Haridas S."/>
            <person name="Kuo A."/>
            <person name="Salamov A."/>
            <person name="Ahrendt S.R."/>
            <person name="Lipzen A."/>
            <person name="Sullivan W."/>
            <person name="Andreopoulos W.B."/>
            <person name="Clum A."/>
            <person name="Lindquist E."/>
            <person name="Daum C."/>
            <person name="Ramamoorthy G.K."/>
            <person name="Gryganskyi A."/>
            <person name="Culley D."/>
            <person name="Magnuson J.K."/>
            <person name="James T.Y."/>
            <person name="O'Malley M.A."/>
            <person name="Stajich J.E."/>
            <person name="Spatafora J.W."/>
            <person name="Visel A."/>
            <person name="Grigoriev I.V."/>
        </authorList>
    </citation>
    <scope>NUCLEOTIDE SEQUENCE [LARGE SCALE GENOMIC DNA]</scope>
    <source>
        <strain evidence="2 3">NRRL 2496</strain>
    </source>
</reference>
<accession>A0A1X2HVL5</accession>
<dbReference type="STRING" id="13706.A0A1X2HVL5"/>
<feature type="compositionally biased region" description="Acidic residues" evidence="1">
    <location>
        <begin position="228"/>
        <end position="249"/>
    </location>
</feature>
<sequence>MPLVDLEDRQLQRALRTLFKHEEGEINNIWLMINTKVTVPTRDNVRPKRIPLRHSLHEPGTQRCLFTKNPQKKYHDMLVERKVKGIHKVLSLGKLKKMSPAEKKQLRITYGAFFVDQSILQQLRPVLGGEIYKKRCEPIPISLSSKDLQKEVLDAVRSTYMHFNRGSTYNVKIGTTALNDTQVMDNLRVSLPAILRNLYKGPGNVKTLHIQVSGKTPLPIFEAKDSEGNEENEEQKEEESSDEEDEDEE</sequence>
<dbReference type="GO" id="GO:0005840">
    <property type="term" value="C:ribosome"/>
    <property type="evidence" value="ECO:0007669"/>
    <property type="project" value="UniProtKB-KW"/>
</dbReference>
<evidence type="ECO:0000256" key="1">
    <source>
        <dbReference type="SAM" id="MobiDB-lite"/>
    </source>
</evidence>
<dbReference type="Proteomes" id="UP000242180">
    <property type="component" value="Unassembled WGS sequence"/>
</dbReference>
<dbReference type="OMA" id="KKDTIRH"/>